<reference evidence="3" key="1">
    <citation type="submission" date="2017-11" db="EMBL/GenBank/DDBJ databases">
        <title>Complete Genome Sequence of Kyrpidia sp. Strain EA-1, a thermophilic, hydrogen-oxidizing Bacterium, isolated from the Azores.</title>
        <authorList>
            <person name="Reiner J.E."/>
            <person name="Lapp C.J."/>
            <person name="Bunk B."/>
            <person name="Gescher J."/>
        </authorList>
    </citation>
    <scope>NUCLEOTIDE SEQUENCE [LARGE SCALE GENOMIC DNA]</scope>
    <source>
        <strain evidence="3">EA-1</strain>
    </source>
</reference>
<evidence type="ECO:0000256" key="1">
    <source>
        <dbReference type="SAM" id="Phobius"/>
    </source>
</evidence>
<feature type="transmembrane region" description="Helical" evidence="1">
    <location>
        <begin position="61"/>
        <end position="80"/>
    </location>
</feature>
<dbReference type="EMBL" id="CP024955">
    <property type="protein sequence ID" value="ATY85716.1"/>
    <property type="molecule type" value="Genomic_DNA"/>
</dbReference>
<dbReference type="Proteomes" id="UP000231932">
    <property type="component" value="Chromosome"/>
</dbReference>
<keyword evidence="1" id="KW-0812">Transmembrane</keyword>
<evidence type="ECO:0008006" key="4">
    <source>
        <dbReference type="Google" id="ProtNLM"/>
    </source>
</evidence>
<proteinExistence type="predicted"/>
<accession>A0A2K8N8N8</accession>
<sequence length="333" mass="35723">MATASAWIHAVLGTLFLLFVFYLAGGALASLAAAGYGARKHDARGLRLARLVVRKTAVREWLVFLLGVVPPIIIGVFVRLADATAYMLTQGWLTTVFLLFTGWGALQVFKILLYKYPRSPKLFIPFGIAAVVLLLPVPAVFMVTGEFAAQPDLFGGFITLILAMLQPSVLWRALDLTITTGLIGGFLVVSIAYRRLRRMAADSPVRRFYRWAMESGLRGTMVSAALLVLSGAVTVASLSPNAQAALTGGNIVQTGLFAAAALFLVGIAAASWLLSRLNRARGVVGTLGILLAATLVVMGSLHAEMRAYQNGPYFGQVPPGLYPSILQQRICGW</sequence>
<feature type="transmembrane region" description="Helical" evidence="1">
    <location>
        <begin position="282"/>
        <end position="303"/>
    </location>
</feature>
<dbReference type="RefSeq" id="WP_100668474.1">
    <property type="nucleotide sequence ID" value="NZ_CP024955.1"/>
</dbReference>
<evidence type="ECO:0000313" key="3">
    <source>
        <dbReference type="Proteomes" id="UP000231932"/>
    </source>
</evidence>
<feature type="transmembrane region" description="Helical" evidence="1">
    <location>
        <begin position="122"/>
        <end position="141"/>
    </location>
</feature>
<keyword evidence="3" id="KW-1185">Reference proteome</keyword>
<organism evidence="2 3">
    <name type="scientific">Kyrpidia spormannii</name>
    <dbReference type="NCBI Taxonomy" id="2055160"/>
    <lineage>
        <taxon>Bacteria</taxon>
        <taxon>Bacillati</taxon>
        <taxon>Bacillota</taxon>
        <taxon>Bacilli</taxon>
        <taxon>Bacillales</taxon>
        <taxon>Alicyclobacillaceae</taxon>
        <taxon>Kyrpidia</taxon>
    </lineage>
</organism>
<feature type="transmembrane region" description="Helical" evidence="1">
    <location>
        <begin position="217"/>
        <end position="239"/>
    </location>
</feature>
<keyword evidence="1" id="KW-1133">Transmembrane helix</keyword>
<dbReference type="OrthoDB" id="9819045at2"/>
<feature type="transmembrane region" description="Helical" evidence="1">
    <location>
        <begin position="92"/>
        <end position="116"/>
    </location>
</feature>
<feature type="transmembrane region" description="Helical" evidence="1">
    <location>
        <begin position="176"/>
        <end position="196"/>
    </location>
</feature>
<feature type="transmembrane region" description="Helical" evidence="1">
    <location>
        <begin position="251"/>
        <end position="275"/>
    </location>
</feature>
<name>A0A2K8N8N8_9BACL</name>
<protein>
    <recommendedName>
        <fullName evidence="4">Cytochrome d ubiquinol oxidase subunit II</fullName>
    </recommendedName>
</protein>
<dbReference type="KEGG" id="kyr:CVV65_12925"/>
<keyword evidence="1" id="KW-0472">Membrane</keyword>
<gene>
    <name evidence="2" type="ORF">CVV65_12925</name>
</gene>
<dbReference type="AlphaFoldDB" id="A0A2K8N8N8"/>
<evidence type="ECO:0000313" key="2">
    <source>
        <dbReference type="EMBL" id="ATY85716.1"/>
    </source>
</evidence>